<keyword evidence="2" id="KW-1185">Reference proteome</keyword>
<dbReference type="KEGG" id="mya:MORIYA_3011"/>
<proteinExistence type="predicted"/>
<dbReference type="AlphaFoldDB" id="A0A330LS34"/>
<sequence length="70" mass="7841">MMKRKHRIVQYADDIIMFFTSSKGADNVSNGMDTASPFRAVDLAKNVFHIHAINENEKKFGKESTIAPLG</sequence>
<reference evidence="2" key="1">
    <citation type="submission" date="2018-05" db="EMBL/GenBank/DDBJ databases">
        <authorList>
            <person name="Cea G.-C."/>
            <person name="William W."/>
        </authorList>
    </citation>
    <scope>NUCLEOTIDE SEQUENCE [LARGE SCALE GENOMIC DNA]</scope>
    <source>
        <strain evidence="2">DB21MT 5</strain>
    </source>
</reference>
<gene>
    <name evidence="1" type="ORF">MORIYA_3011</name>
</gene>
<evidence type="ECO:0008006" key="3">
    <source>
        <dbReference type="Google" id="ProtNLM"/>
    </source>
</evidence>
<evidence type="ECO:0000313" key="2">
    <source>
        <dbReference type="Proteomes" id="UP000250163"/>
    </source>
</evidence>
<name>A0A330LS34_9GAMM</name>
<dbReference type="EMBL" id="LS483250">
    <property type="protein sequence ID" value="SQD79469.1"/>
    <property type="molecule type" value="Genomic_DNA"/>
</dbReference>
<protein>
    <recommendedName>
        <fullName evidence="3">Reverse transcriptase domain-containing protein</fullName>
    </recommendedName>
</protein>
<evidence type="ECO:0000313" key="1">
    <source>
        <dbReference type="EMBL" id="SQD79469.1"/>
    </source>
</evidence>
<accession>A0A330LS34</accession>
<organism evidence="1 2">
    <name type="scientific">Moritella yayanosii</name>
    <dbReference type="NCBI Taxonomy" id="69539"/>
    <lineage>
        <taxon>Bacteria</taxon>
        <taxon>Pseudomonadati</taxon>
        <taxon>Pseudomonadota</taxon>
        <taxon>Gammaproteobacteria</taxon>
        <taxon>Alteromonadales</taxon>
        <taxon>Moritellaceae</taxon>
        <taxon>Moritella</taxon>
    </lineage>
</organism>
<dbReference type="Proteomes" id="UP000250163">
    <property type="component" value="Chromosome MORIYA"/>
</dbReference>